<protein>
    <submittedName>
        <fullName evidence="4">3-oxoacyl-ACP reductase FabG</fullName>
    </submittedName>
</protein>
<organism evidence="4 5">
    <name type="scientific">Geothermobacter hydrogeniphilus</name>
    <dbReference type="NCBI Taxonomy" id="1969733"/>
    <lineage>
        <taxon>Bacteria</taxon>
        <taxon>Pseudomonadati</taxon>
        <taxon>Thermodesulfobacteriota</taxon>
        <taxon>Desulfuromonadia</taxon>
        <taxon>Desulfuromonadales</taxon>
        <taxon>Geothermobacteraceae</taxon>
        <taxon>Geothermobacter</taxon>
    </lineage>
</organism>
<dbReference type="OrthoDB" id="5363038at2"/>
<dbReference type="Gene3D" id="3.40.50.720">
    <property type="entry name" value="NAD(P)-binding Rossmann-like Domain"/>
    <property type="match status" value="1"/>
</dbReference>
<dbReference type="GO" id="GO:0016491">
    <property type="term" value="F:oxidoreductase activity"/>
    <property type="evidence" value="ECO:0007669"/>
    <property type="project" value="UniProtKB-KW"/>
</dbReference>
<dbReference type="AlphaFoldDB" id="A0A2K2HBF1"/>
<proteinExistence type="inferred from homology"/>
<dbReference type="FunFam" id="3.40.50.720:FF:000173">
    <property type="entry name" value="3-oxoacyl-[acyl-carrier protein] reductase"/>
    <property type="match status" value="1"/>
</dbReference>
<gene>
    <name evidence="4" type="ORF">C2E25_06280</name>
</gene>
<evidence type="ECO:0000256" key="1">
    <source>
        <dbReference type="ARBA" id="ARBA00006484"/>
    </source>
</evidence>
<sequence length="243" mass="25655">MSEVGKLALVTGGSKGIGAAIVRELAVDGFDIWLNYCSDHEAAARVADDLVVLGRRCELISFDVADAQATGKALEERLQLQVPDVLVNNAGFARDGIMAMMSAQDWQSVVDVHLGGFFNVTRLVVARMLRRRQGRIINIVSTSGETGVAGQTNYSAAKSGLIGATRSLAAEVAKRNILVNAVSPGFIATEMTADLPLEQIRAQVPLGRMGTPEEVAGVVAFLASDRASYITGQVFAVNGGVHT</sequence>
<dbReference type="SUPFAM" id="SSF51735">
    <property type="entry name" value="NAD(P)-binding Rossmann-fold domains"/>
    <property type="match status" value="1"/>
</dbReference>
<evidence type="ECO:0000256" key="2">
    <source>
        <dbReference type="ARBA" id="ARBA00023002"/>
    </source>
</evidence>
<dbReference type="InterPro" id="IPR050259">
    <property type="entry name" value="SDR"/>
</dbReference>
<comment type="similarity">
    <text evidence="1">Belongs to the short-chain dehydrogenases/reductases (SDR) family.</text>
</comment>
<evidence type="ECO:0000313" key="5">
    <source>
        <dbReference type="Proteomes" id="UP000236340"/>
    </source>
</evidence>
<dbReference type="EMBL" id="PPFX01000010">
    <property type="protein sequence ID" value="PNU20648.1"/>
    <property type="molecule type" value="Genomic_DNA"/>
</dbReference>
<evidence type="ECO:0000313" key="4">
    <source>
        <dbReference type="EMBL" id="PNU20648.1"/>
    </source>
</evidence>
<dbReference type="SMART" id="SM00822">
    <property type="entry name" value="PKS_KR"/>
    <property type="match status" value="1"/>
</dbReference>
<feature type="domain" description="Ketoreductase" evidence="3">
    <location>
        <begin position="6"/>
        <end position="190"/>
    </location>
</feature>
<accession>A0A2K2HBF1</accession>
<evidence type="ECO:0000259" key="3">
    <source>
        <dbReference type="SMART" id="SM00822"/>
    </source>
</evidence>
<keyword evidence="2" id="KW-0560">Oxidoreductase</keyword>
<dbReference type="PANTHER" id="PTHR42879">
    <property type="entry name" value="3-OXOACYL-(ACYL-CARRIER-PROTEIN) REDUCTASE"/>
    <property type="match status" value="1"/>
</dbReference>
<dbReference type="PRINTS" id="PR00080">
    <property type="entry name" value="SDRFAMILY"/>
</dbReference>
<dbReference type="NCBIfam" id="NF009466">
    <property type="entry name" value="PRK12826.1-2"/>
    <property type="match status" value="1"/>
</dbReference>
<dbReference type="PRINTS" id="PR00081">
    <property type="entry name" value="GDHRDH"/>
</dbReference>
<dbReference type="NCBIfam" id="NF004200">
    <property type="entry name" value="PRK05653.1-5"/>
    <property type="match status" value="1"/>
</dbReference>
<dbReference type="InterPro" id="IPR036291">
    <property type="entry name" value="NAD(P)-bd_dom_sf"/>
</dbReference>
<name>A0A2K2HBF1_9BACT</name>
<comment type="caution">
    <text evidence="4">The sequence shown here is derived from an EMBL/GenBank/DDBJ whole genome shotgun (WGS) entry which is preliminary data.</text>
</comment>
<dbReference type="InterPro" id="IPR057326">
    <property type="entry name" value="KR_dom"/>
</dbReference>
<dbReference type="InterPro" id="IPR002347">
    <property type="entry name" value="SDR_fam"/>
</dbReference>
<dbReference type="Proteomes" id="UP000236340">
    <property type="component" value="Unassembled WGS sequence"/>
</dbReference>
<dbReference type="Pfam" id="PF13561">
    <property type="entry name" value="adh_short_C2"/>
    <property type="match status" value="1"/>
</dbReference>
<dbReference type="RefSeq" id="WP_103114917.1">
    <property type="nucleotide sequence ID" value="NZ_PPFX01000010.1"/>
</dbReference>
<reference evidence="4 5" key="1">
    <citation type="journal article" date="2018" name="Genome Announc.">
        <title>Genome Sequence of Geothermobacter sp. HR-1 Iron Reducer from the Loihi Seamount.</title>
        <authorList>
            <person name="Smith H."/>
            <person name="Abuyen K."/>
            <person name="Tremblay J."/>
            <person name="Savalia P."/>
            <person name="Perez-Rodriguez I."/>
            <person name="Emerson D."/>
            <person name="Tully B."/>
            <person name="Amend J."/>
        </authorList>
    </citation>
    <scope>NUCLEOTIDE SEQUENCE [LARGE SCALE GENOMIC DNA]</scope>
    <source>
        <strain evidence="4 5">HR-1</strain>
    </source>
</reference>
<dbReference type="PANTHER" id="PTHR42879:SF2">
    <property type="entry name" value="3-OXOACYL-[ACYL-CARRIER-PROTEIN] REDUCTASE FABG"/>
    <property type="match status" value="1"/>
</dbReference>